<keyword evidence="4" id="KW-0274">FAD</keyword>
<name>X1UVI3_9ZZZZ</name>
<evidence type="ECO:0000256" key="5">
    <source>
        <dbReference type="ARBA" id="ARBA00023002"/>
    </source>
</evidence>
<evidence type="ECO:0000256" key="4">
    <source>
        <dbReference type="ARBA" id="ARBA00022827"/>
    </source>
</evidence>
<evidence type="ECO:0000256" key="3">
    <source>
        <dbReference type="ARBA" id="ARBA00022630"/>
    </source>
</evidence>
<dbReference type="InterPro" id="IPR052161">
    <property type="entry name" value="Mycobact_Acyl-CoA_DH"/>
</dbReference>
<evidence type="ECO:0008006" key="9">
    <source>
        <dbReference type="Google" id="ProtNLM"/>
    </source>
</evidence>
<gene>
    <name evidence="8" type="ORF">S12H4_35134</name>
</gene>
<comment type="similarity">
    <text evidence="2">Belongs to the acyl-CoA dehydrogenase family.</text>
</comment>
<dbReference type="InterPro" id="IPR046373">
    <property type="entry name" value="Acyl-CoA_Oxase/DH_mid-dom_sf"/>
</dbReference>
<feature type="domain" description="Acyl-CoA dehydrogenase/oxidase C-terminal" evidence="6">
    <location>
        <begin position="104"/>
        <end position="221"/>
    </location>
</feature>
<dbReference type="FunFam" id="2.40.110.10:FF:000011">
    <property type="entry name" value="Acyl-CoA dehydrogenase FadE34"/>
    <property type="match status" value="1"/>
</dbReference>
<protein>
    <recommendedName>
        <fullName evidence="9">Acyl-CoA oxidase/dehydrogenase middle domain-containing protein</fullName>
    </recommendedName>
</protein>
<keyword evidence="5" id="KW-0560">Oxidoreductase</keyword>
<dbReference type="InterPro" id="IPR009100">
    <property type="entry name" value="AcylCoA_DH/oxidase_NM_dom_sf"/>
</dbReference>
<comment type="caution">
    <text evidence="8">The sequence shown here is derived from an EMBL/GenBank/DDBJ whole genome shotgun (WGS) entry which is preliminary data.</text>
</comment>
<feature type="non-terminal residue" evidence="8">
    <location>
        <position position="246"/>
    </location>
</feature>
<dbReference type="SUPFAM" id="SSF47203">
    <property type="entry name" value="Acyl-CoA dehydrogenase C-terminal domain-like"/>
    <property type="match status" value="1"/>
</dbReference>
<dbReference type="GO" id="GO:0016627">
    <property type="term" value="F:oxidoreductase activity, acting on the CH-CH group of donors"/>
    <property type="evidence" value="ECO:0007669"/>
    <property type="project" value="InterPro"/>
</dbReference>
<evidence type="ECO:0000256" key="2">
    <source>
        <dbReference type="ARBA" id="ARBA00009347"/>
    </source>
</evidence>
<reference evidence="8" key="1">
    <citation type="journal article" date="2014" name="Front. Microbiol.">
        <title>High frequency of phylogenetically diverse reductive dehalogenase-homologous genes in deep subseafloor sedimentary metagenomes.</title>
        <authorList>
            <person name="Kawai M."/>
            <person name="Futagami T."/>
            <person name="Toyoda A."/>
            <person name="Takaki Y."/>
            <person name="Nishi S."/>
            <person name="Hori S."/>
            <person name="Arai W."/>
            <person name="Tsubouchi T."/>
            <person name="Morono Y."/>
            <person name="Uchiyama I."/>
            <person name="Ito T."/>
            <person name="Fujiyama A."/>
            <person name="Inagaki F."/>
            <person name="Takami H."/>
        </authorList>
    </citation>
    <scope>NUCLEOTIDE SEQUENCE</scope>
    <source>
        <strain evidence="8">Expedition CK06-06</strain>
    </source>
</reference>
<dbReference type="SUPFAM" id="SSF56645">
    <property type="entry name" value="Acyl-CoA dehydrogenase NM domain-like"/>
    <property type="match status" value="1"/>
</dbReference>
<evidence type="ECO:0000256" key="1">
    <source>
        <dbReference type="ARBA" id="ARBA00001974"/>
    </source>
</evidence>
<dbReference type="GO" id="GO:0005886">
    <property type="term" value="C:plasma membrane"/>
    <property type="evidence" value="ECO:0007669"/>
    <property type="project" value="TreeGrafter"/>
</dbReference>
<dbReference type="EMBL" id="BARW01020846">
    <property type="protein sequence ID" value="GAI96389.1"/>
    <property type="molecule type" value="Genomic_DNA"/>
</dbReference>
<organism evidence="8">
    <name type="scientific">marine sediment metagenome</name>
    <dbReference type="NCBI Taxonomy" id="412755"/>
    <lineage>
        <taxon>unclassified sequences</taxon>
        <taxon>metagenomes</taxon>
        <taxon>ecological metagenomes</taxon>
    </lineage>
</organism>
<dbReference type="Pfam" id="PF00441">
    <property type="entry name" value="Acyl-CoA_dh_1"/>
    <property type="match status" value="1"/>
</dbReference>
<keyword evidence="3" id="KW-0285">Flavoprotein</keyword>
<dbReference type="Pfam" id="PF02770">
    <property type="entry name" value="Acyl-CoA_dh_M"/>
    <property type="match status" value="1"/>
</dbReference>
<evidence type="ECO:0000259" key="7">
    <source>
        <dbReference type="Pfam" id="PF02770"/>
    </source>
</evidence>
<dbReference type="Gene3D" id="1.20.140.10">
    <property type="entry name" value="Butyryl-CoA Dehydrogenase, subunit A, domain 3"/>
    <property type="match status" value="1"/>
</dbReference>
<proteinExistence type="inferred from homology"/>
<evidence type="ECO:0000313" key="8">
    <source>
        <dbReference type="EMBL" id="GAI96389.1"/>
    </source>
</evidence>
<dbReference type="InterPro" id="IPR036250">
    <property type="entry name" value="AcylCo_DH-like_C"/>
</dbReference>
<dbReference type="InterPro" id="IPR006091">
    <property type="entry name" value="Acyl-CoA_Oxase/DH_mid-dom"/>
</dbReference>
<accession>X1UVI3</accession>
<sequence>MSEPEAGCDLASLRTKAVEDGDSYILNGQKVWTSGAHHVDYLYLVARTDPDEPRHKGISEFIVDMHLPGIDVRPLIDMTGGHHYNEVFLDNVRVPKSSLVGGINRGWYQIAEQLDYERSGVERLMTNYPLYQDLIQYAKRTKCGGKTLAEQPTVRNSLADLTVKYEVGRLLTYRVAWVLDQGRPPTTEAAMAKAFCTAFEQHLAHVATQLPGLYGQLRQGSKWIPPAFRESAAESYLFSPGYTIQG</sequence>
<dbReference type="PANTHER" id="PTHR43292:SF3">
    <property type="entry name" value="ACYL-COA DEHYDROGENASE FADE29"/>
    <property type="match status" value="1"/>
</dbReference>
<dbReference type="InterPro" id="IPR009075">
    <property type="entry name" value="AcylCo_DH/oxidase_C"/>
</dbReference>
<comment type="cofactor">
    <cofactor evidence="1">
        <name>FAD</name>
        <dbReference type="ChEBI" id="CHEBI:57692"/>
    </cofactor>
</comment>
<feature type="domain" description="Acyl-CoA oxidase/dehydrogenase middle" evidence="7">
    <location>
        <begin position="1"/>
        <end position="92"/>
    </location>
</feature>
<dbReference type="Gene3D" id="2.40.110.10">
    <property type="entry name" value="Butyryl-CoA Dehydrogenase, subunit A, domain 2"/>
    <property type="match status" value="1"/>
</dbReference>
<dbReference type="PANTHER" id="PTHR43292">
    <property type="entry name" value="ACYL-COA DEHYDROGENASE"/>
    <property type="match status" value="1"/>
</dbReference>
<evidence type="ECO:0000259" key="6">
    <source>
        <dbReference type="Pfam" id="PF00441"/>
    </source>
</evidence>
<dbReference type="AlphaFoldDB" id="X1UVI3"/>